<gene>
    <name evidence="1" type="ORF">DPMN_083272</name>
</gene>
<organism evidence="1 2">
    <name type="scientific">Dreissena polymorpha</name>
    <name type="common">Zebra mussel</name>
    <name type="synonym">Mytilus polymorpha</name>
    <dbReference type="NCBI Taxonomy" id="45954"/>
    <lineage>
        <taxon>Eukaryota</taxon>
        <taxon>Metazoa</taxon>
        <taxon>Spiralia</taxon>
        <taxon>Lophotrochozoa</taxon>
        <taxon>Mollusca</taxon>
        <taxon>Bivalvia</taxon>
        <taxon>Autobranchia</taxon>
        <taxon>Heteroconchia</taxon>
        <taxon>Euheterodonta</taxon>
        <taxon>Imparidentia</taxon>
        <taxon>Neoheterodontei</taxon>
        <taxon>Myida</taxon>
        <taxon>Dreissenoidea</taxon>
        <taxon>Dreissenidae</taxon>
        <taxon>Dreissena</taxon>
    </lineage>
</organism>
<proteinExistence type="predicted"/>
<accession>A0A9D4BJN1</accession>
<name>A0A9D4BJN1_DREPO</name>
<reference evidence="1" key="2">
    <citation type="submission" date="2020-11" db="EMBL/GenBank/DDBJ databases">
        <authorList>
            <person name="McCartney M.A."/>
            <person name="Auch B."/>
            <person name="Kono T."/>
            <person name="Mallez S."/>
            <person name="Becker A."/>
            <person name="Gohl D.M."/>
            <person name="Silverstein K.A.T."/>
            <person name="Koren S."/>
            <person name="Bechman K.B."/>
            <person name="Herman A."/>
            <person name="Abrahante J.E."/>
            <person name="Garbe J."/>
        </authorList>
    </citation>
    <scope>NUCLEOTIDE SEQUENCE</scope>
    <source>
        <strain evidence="1">Duluth1</strain>
        <tissue evidence="1">Whole animal</tissue>
    </source>
</reference>
<keyword evidence="2" id="KW-1185">Reference proteome</keyword>
<sequence length="79" mass="9006">MMVPVQNKNYHRDRIHDQTEKVADKTLNHFNQSSTGSSRPMKSPFWCAATRPWHVSRTENAGCMHLNIGVYDNCCASPT</sequence>
<dbReference type="EMBL" id="JAIWYP010000016">
    <property type="protein sequence ID" value="KAH3695813.1"/>
    <property type="molecule type" value="Genomic_DNA"/>
</dbReference>
<evidence type="ECO:0000313" key="1">
    <source>
        <dbReference type="EMBL" id="KAH3695813.1"/>
    </source>
</evidence>
<dbReference type="AlphaFoldDB" id="A0A9D4BJN1"/>
<protein>
    <submittedName>
        <fullName evidence="1">Uncharacterized protein</fullName>
    </submittedName>
</protein>
<dbReference type="Proteomes" id="UP000828390">
    <property type="component" value="Unassembled WGS sequence"/>
</dbReference>
<comment type="caution">
    <text evidence="1">The sequence shown here is derived from an EMBL/GenBank/DDBJ whole genome shotgun (WGS) entry which is preliminary data.</text>
</comment>
<evidence type="ECO:0000313" key="2">
    <source>
        <dbReference type="Proteomes" id="UP000828390"/>
    </source>
</evidence>
<reference evidence="1" key="1">
    <citation type="journal article" date="2019" name="bioRxiv">
        <title>The Genome of the Zebra Mussel, Dreissena polymorpha: A Resource for Invasive Species Research.</title>
        <authorList>
            <person name="McCartney M.A."/>
            <person name="Auch B."/>
            <person name="Kono T."/>
            <person name="Mallez S."/>
            <person name="Zhang Y."/>
            <person name="Obille A."/>
            <person name="Becker A."/>
            <person name="Abrahante J.E."/>
            <person name="Garbe J."/>
            <person name="Badalamenti J.P."/>
            <person name="Herman A."/>
            <person name="Mangelson H."/>
            <person name="Liachko I."/>
            <person name="Sullivan S."/>
            <person name="Sone E.D."/>
            <person name="Koren S."/>
            <person name="Silverstein K.A.T."/>
            <person name="Beckman K.B."/>
            <person name="Gohl D.M."/>
        </authorList>
    </citation>
    <scope>NUCLEOTIDE SEQUENCE</scope>
    <source>
        <strain evidence="1">Duluth1</strain>
        <tissue evidence="1">Whole animal</tissue>
    </source>
</reference>